<evidence type="ECO:0000256" key="15">
    <source>
        <dbReference type="ARBA" id="ARBA00033270"/>
    </source>
</evidence>
<feature type="transmembrane region" description="Helical" evidence="21">
    <location>
        <begin position="339"/>
        <end position="360"/>
    </location>
</feature>
<keyword evidence="4 22" id="KW-0132">Cell division</keyword>
<evidence type="ECO:0000256" key="21">
    <source>
        <dbReference type="SAM" id="Phobius"/>
    </source>
</evidence>
<feature type="transmembrane region" description="Helical" evidence="21">
    <location>
        <begin position="266"/>
        <end position="290"/>
    </location>
</feature>
<keyword evidence="10 21" id="KW-1133">Transmembrane helix</keyword>
<dbReference type="EMBL" id="MHOD01000034">
    <property type="protein sequence ID" value="OGZ57225.1"/>
    <property type="molecule type" value="Genomic_DNA"/>
</dbReference>
<evidence type="ECO:0000256" key="7">
    <source>
        <dbReference type="ARBA" id="ARBA00022692"/>
    </source>
</evidence>
<dbReference type="PANTHER" id="PTHR30474:SF2">
    <property type="entry name" value="PEPTIDOGLYCAN GLYCOSYLTRANSFERASE FTSW-RELATED"/>
    <property type="match status" value="1"/>
</dbReference>
<organism evidence="22 23">
    <name type="scientific">Candidatus Spechtbacteria bacterium RIFCSPHIGHO2_01_FULL_43_30</name>
    <dbReference type="NCBI Taxonomy" id="1802158"/>
    <lineage>
        <taxon>Bacteria</taxon>
        <taxon>Candidatus Spechtiibacteriota</taxon>
    </lineage>
</organism>
<dbReference type="GO" id="GO:0015648">
    <property type="term" value="F:lipid-linked peptidoglycan transporter activity"/>
    <property type="evidence" value="ECO:0007669"/>
    <property type="project" value="TreeGrafter"/>
</dbReference>
<dbReference type="GO" id="GO:0009252">
    <property type="term" value="P:peptidoglycan biosynthetic process"/>
    <property type="evidence" value="ECO:0007669"/>
    <property type="project" value="UniProtKB-KW"/>
</dbReference>
<feature type="transmembrane region" description="Helical" evidence="21">
    <location>
        <begin position="226"/>
        <end position="246"/>
    </location>
</feature>
<name>A0A1G2H405_9BACT</name>
<keyword evidence="3" id="KW-1003">Cell membrane</keyword>
<evidence type="ECO:0000256" key="18">
    <source>
        <dbReference type="ARBA" id="ARBA00041418"/>
    </source>
</evidence>
<evidence type="ECO:0000256" key="20">
    <source>
        <dbReference type="ARBA" id="ARBA00049902"/>
    </source>
</evidence>
<keyword evidence="5" id="KW-0328">Glycosyltransferase</keyword>
<keyword evidence="6" id="KW-0808">Transferase</keyword>
<dbReference type="PROSITE" id="PS00428">
    <property type="entry name" value="FTSW_RODA_SPOVE"/>
    <property type="match status" value="1"/>
</dbReference>
<evidence type="ECO:0000256" key="8">
    <source>
        <dbReference type="ARBA" id="ARBA00022960"/>
    </source>
</evidence>
<dbReference type="GO" id="GO:0005886">
    <property type="term" value="C:plasma membrane"/>
    <property type="evidence" value="ECO:0007669"/>
    <property type="project" value="UniProtKB-SubCell"/>
</dbReference>
<dbReference type="Proteomes" id="UP000177932">
    <property type="component" value="Unassembled WGS sequence"/>
</dbReference>
<feature type="transmembrane region" description="Helical" evidence="21">
    <location>
        <begin position="175"/>
        <end position="205"/>
    </location>
</feature>
<evidence type="ECO:0000256" key="12">
    <source>
        <dbReference type="ARBA" id="ARBA00023306"/>
    </source>
</evidence>
<dbReference type="STRING" id="1802158.A2827_02070"/>
<evidence type="ECO:0000256" key="17">
    <source>
        <dbReference type="ARBA" id="ARBA00041185"/>
    </source>
</evidence>
<comment type="catalytic activity">
    <reaction evidence="20">
        <text>[GlcNAc-(1-&gt;4)-Mur2Ac(oyl-L-Ala-gamma-D-Glu-L-Lys-D-Ala-D-Ala)](n)-di-trans,octa-cis-undecaprenyl diphosphate + beta-D-GlcNAc-(1-&gt;4)-Mur2Ac(oyl-L-Ala-gamma-D-Glu-L-Lys-D-Ala-D-Ala)-di-trans,octa-cis-undecaprenyl diphosphate = [GlcNAc-(1-&gt;4)-Mur2Ac(oyl-L-Ala-gamma-D-Glu-L-Lys-D-Ala-D-Ala)](n+1)-di-trans,octa-cis-undecaprenyl diphosphate + di-trans,octa-cis-undecaprenyl diphosphate + H(+)</text>
        <dbReference type="Rhea" id="RHEA:23708"/>
        <dbReference type="Rhea" id="RHEA-COMP:9602"/>
        <dbReference type="Rhea" id="RHEA-COMP:9603"/>
        <dbReference type="ChEBI" id="CHEBI:15378"/>
        <dbReference type="ChEBI" id="CHEBI:58405"/>
        <dbReference type="ChEBI" id="CHEBI:60033"/>
        <dbReference type="ChEBI" id="CHEBI:78435"/>
        <dbReference type="EC" id="2.4.99.28"/>
    </reaction>
</comment>
<evidence type="ECO:0000313" key="22">
    <source>
        <dbReference type="EMBL" id="OGZ57225.1"/>
    </source>
</evidence>
<sequence length="363" mass="39330">MPSKKRPDYFLIFAIGSLLIAGMVALLSSSSIESQKDFGNVYSYFTHQITFGLAVGLFAAVVTYSINYTKWKTLALPLFILCVFLLILVFIPEVSIKTGGARRWINVLGVSLQPSEFLKLGFIIYLAAFFSGRKNVIGKWSQGFIPFLLISGLVGILIILQPDVGTLGVIMMTSALMYFVAGANLFQIGALIPVGLGLLAILIKLAPYRMQRLTSFLNPSEDPQGISYQINQALLAVGSGGILGVGVGKSLQKYHFLPEPMKDSIFAIWAEELGFVGAVLLICLFLFFAFRGLKVARNADDRFGKLVACGIVFWITTQAFVNIGSMLGLMPLTGIPLPFISYGGSAMVTTLAGMGILVNISKH</sequence>
<dbReference type="InterPro" id="IPR001182">
    <property type="entry name" value="FtsW/RodA"/>
</dbReference>
<comment type="subcellular location">
    <subcellularLocation>
        <location evidence="1">Cell membrane</location>
        <topology evidence="1">Multi-pass membrane protein</topology>
    </subcellularLocation>
</comment>
<protein>
    <recommendedName>
        <fullName evidence="17">Probable peptidoglycan glycosyltransferase FtsW</fullName>
        <ecNumber evidence="19">2.4.99.28</ecNumber>
    </recommendedName>
    <alternativeName>
        <fullName evidence="18">Cell division protein FtsW</fullName>
    </alternativeName>
    <alternativeName>
        <fullName evidence="15">Cell wall polymerase</fullName>
    </alternativeName>
    <alternativeName>
        <fullName evidence="14">Peptidoglycan polymerase</fullName>
    </alternativeName>
</protein>
<dbReference type="GO" id="GO:0071555">
    <property type="term" value="P:cell wall organization"/>
    <property type="evidence" value="ECO:0007669"/>
    <property type="project" value="UniProtKB-KW"/>
</dbReference>
<keyword evidence="13" id="KW-0961">Cell wall biogenesis/degradation</keyword>
<keyword evidence="9" id="KW-0573">Peptidoglycan synthesis</keyword>
<feature type="transmembrane region" description="Helical" evidence="21">
    <location>
        <begin position="73"/>
        <end position="91"/>
    </location>
</feature>
<keyword evidence="8" id="KW-0133">Cell shape</keyword>
<dbReference type="GO" id="GO:0051301">
    <property type="term" value="P:cell division"/>
    <property type="evidence" value="ECO:0007669"/>
    <property type="project" value="UniProtKB-KW"/>
</dbReference>
<evidence type="ECO:0000256" key="6">
    <source>
        <dbReference type="ARBA" id="ARBA00022679"/>
    </source>
</evidence>
<dbReference type="GO" id="GO:0032153">
    <property type="term" value="C:cell division site"/>
    <property type="evidence" value="ECO:0007669"/>
    <property type="project" value="TreeGrafter"/>
</dbReference>
<feature type="transmembrane region" description="Helical" evidence="21">
    <location>
        <begin position="45"/>
        <end position="66"/>
    </location>
</feature>
<evidence type="ECO:0000256" key="9">
    <source>
        <dbReference type="ARBA" id="ARBA00022984"/>
    </source>
</evidence>
<evidence type="ECO:0000256" key="13">
    <source>
        <dbReference type="ARBA" id="ARBA00023316"/>
    </source>
</evidence>
<evidence type="ECO:0000256" key="4">
    <source>
        <dbReference type="ARBA" id="ARBA00022618"/>
    </source>
</evidence>
<feature type="transmembrane region" description="Helical" evidence="21">
    <location>
        <begin position="111"/>
        <end position="131"/>
    </location>
</feature>
<evidence type="ECO:0000256" key="5">
    <source>
        <dbReference type="ARBA" id="ARBA00022676"/>
    </source>
</evidence>
<comment type="pathway">
    <text evidence="2">Cell wall biogenesis; peptidoglycan biosynthesis.</text>
</comment>
<dbReference type="NCBIfam" id="TIGR02614">
    <property type="entry name" value="ftsW"/>
    <property type="match status" value="1"/>
</dbReference>
<feature type="transmembrane region" description="Helical" evidence="21">
    <location>
        <begin position="311"/>
        <end position="333"/>
    </location>
</feature>
<gene>
    <name evidence="22" type="ORF">A2827_02070</name>
</gene>
<evidence type="ECO:0000256" key="16">
    <source>
        <dbReference type="ARBA" id="ARBA00038053"/>
    </source>
</evidence>
<reference evidence="22 23" key="1">
    <citation type="journal article" date="2016" name="Nat. Commun.">
        <title>Thousands of microbial genomes shed light on interconnected biogeochemical processes in an aquifer system.</title>
        <authorList>
            <person name="Anantharaman K."/>
            <person name="Brown C.T."/>
            <person name="Hug L.A."/>
            <person name="Sharon I."/>
            <person name="Castelle C.J."/>
            <person name="Probst A.J."/>
            <person name="Thomas B.C."/>
            <person name="Singh A."/>
            <person name="Wilkins M.J."/>
            <person name="Karaoz U."/>
            <person name="Brodie E.L."/>
            <person name="Williams K.H."/>
            <person name="Hubbard S.S."/>
            <person name="Banfield J.F."/>
        </authorList>
    </citation>
    <scope>NUCLEOTIDE SEQUENCE [LARGE SCALE GENOMIC DNA]</scope>
</reference>
<evidence type="ECO:0000256" key="1">
    <source>
        <dbReference type="ARBA" id="ARBA00004651"/>
    </source>
</evidence>
<evidence type="ECO:0000256" key="11">
    <source>
        <dbReference type="ARBA" id="ARBA00023136"/>
    </source>
</evidence>
<dbReference type="GO" id="GO:0008955">
    <property type="term" value="F:peptidoglycan glycosyltransferase activity"/>
    <property type="evidence" value="ECO:0007669"/>
    <property type="project" value="UniProtKB-EC"/>
</dbReference>
<comment type="caution">
    <text evidence="22">The sequence shown here is derived from an EMBL/GenBank/DDBJ whole genome shotgun (WGS) entry which is preliminary data.</text>
</comment>
<dbReference type="GO" id="GO:0008360">
    <property type="term" value="P:regulation of cell shape"/>
    <property type="evidence" value="ECO:0007669"/>
    <property type="project" value="UniProtKB-KW"/>
</dbReference>
<dbReference type="Pfam" id="PF01098">
    <property type="entry name" value="FTSW_RODA_SPOVE"/>
    <property type="match status" value="1"/>
</dbReference>
<feature type="transmembrane region" description="Helical" evidence="21">
    <location>
        <begin position="143"/>
        <end position="160"/>
    </location>
</feature>
<evidence type="ECO:0000256" key="3">
    <source>
        <dbReference type="ARBA" id="ARBA00022475"/>
    </source>
</evidence>
<dbReference type="AlphaFoldDB" id="A0A1G2H405"/>
<dbReference type="PANTHER" id="PTHR30474">
    <property type="entry name" value="CELL CYCLE PROTEIN"/>
    <property type="match status" value="1"/>
</dbReference>
<proteinExistence type="inferred from homology"/>
<evidence type="ECO:0000256" key="10">
    <source>
        <dbReference type="ARBA" id="ARBA00022989"/>
    </source>
</evidence>
<keyword evidence="7 21" id="KW-0812">Transmembrane</keyword>
<dbReference type="EC" id="2.4.99.28" evidence="19"/>
<comment type="similarity">
    <text evidence="16">Belongs to the SEDS family. FtsW subfamily.</text>
</comment>
<evidence type="ECO:0000313" key="23">
    <source>
        <dbReference type="Proteomes" id="UP000177932"/>
    </source>
</evidence>
<evidence type="ECO:0000256" key="19">
    <source>
        <dbReference type="ARBA" id="ARBA00044770"/>
    </source>
</evidence>
<accession>A0A1G2H405</accession>
<keyword evidence="11 21" id="KW-0472">Membrane</keyword>
<evidence type="ECO:0000256" key="2">
    <source>
        <dbReference type="ARBA" id="ARBA00004752"/>
    </source>
</evidence>
<keyword evidence="12" id="KW-0131">Cell cycle</keyword>
<dbReference type="InterPro" id="IPR018365">
    <property type="entry name" value="Cell_cycle_FtsW-rel_CS"/>
</dbReference>
<dbReference type="InterPro" id="IPR013437">
    <property type="entry name" value="FtsW"/>
</dbReference>
<evidence type="ECO:0000256" key="14">
    <source>
        <dbReference type="ARBA" id="ARBA00032370"/>
    </source>
</evidence>